<organism evidence="2 3">
    <name type="scientific">Wuchereria bancrofti</name>
    <dbReference type="NCBI Taxonomy" id="6293"/>
    <lineage>
        <taxon>Eukaryota</taxon>
        <taxon>Metazoa</taxon>
        <taxon>Ecdysozoa</taxon>
        <taxon>Nematoda</taxon>
        <taxon>Chromadorea</taxon>
        <taxon>Rhabditida</taxon>
        <taxon>Spirurina</taxon>
        <taxon>Spiruromorpha</taxon>
        <taxon>Filarioidea</taxon>
        <taxon>Onchocercidae</taxon>
        <taxon>Wuchereria</taxon>
    </lineage>
</organism>
<dbReference type="EMBL" id="UYWW01005596">
    <property type="protein sequence ID" value="VDM14246.1"/>
    <property type="molecule type" value="Genomic_DNA"/>
</dbReference>
<keyword evidence="3" id="KW-1185">Reference proteome</keyword>
<dbReference type="Gene3D" id="3.40.250.10">
    <property type="entry name" value="Rhodanese-like domain"/>
    <property type="match status" value="1"/>
</dbReference>
<dbReference type="Pfam" id="PF00581">
    <property type="entry name" value="Rhodanese"/>
    <property type="match status" value="1"/>
</dbReference>
<accession>A0A3P7E4H5</accession>
<dbReference type="InterPro" id="IPR036873">
    <property type="entry name" value="Rhodanese-like_dom_sf"/>
</dbReference>
<evidence type="ECO:0000313" key="3">
    <source>
        <dbReference type="Proteomes" id="UP000270924"/>
    </source>
</evidence>
<gene>
    <name evidence="2" type="ORF">WBA_LOCUS7632</name>
</gene>
<proteinExistence type="predicted"/>
<dbReference type="OrthoDB" id="70250at2759"/>
<reference evidence="2 3" key="1">
    <citation type="submission" date="2018-11" db="EMBL/GenBank/DDBJ databases">
        <authorList>
            <consortium name="Pathogen Informatics"/>
        </authorList>
    </citation>
    <scope>NUCLEOTIDE SEQUENCE [LARGE SCALE GENOMIC DNA]</scope>
</reference>
<protein>
    <recommendedName>
        <fullName evidence="1">Rhodanese domain-containing protein</fullName>
    </recommendedName>
</protein>
<sequence>MGAMKVVILIDEKALATKPLVILDVRPEKQFAKEHIIGAEHSQILISCEHYETEPMRVRLTVCGHVYGADEVVSTFCDMGHNVMLLREGTVSEAFFGTAKAPYPEELLTTTNGKPVKLEPSKLAVQLAVNRKSTFEKSPLHQTFPFSQL</sequence>
<dbReference type="InParanoid" id="A0A3P7E4H5"/>
<name>A0A3P7E4H5_WUCBA</name>
<dbReference type="PROSITE" id="PS50206">
    <property type="entry name" value="RHODANESE_3"/>
    <property type="match status" value="1"/>
</dbReference>
<evidence type="ECO:0000313" key="2">
    <source>
        <dbReference type="EMBL" id="VDM14246.1"/>
    </source>
</evidence>
<dbReference type="Proteomes" id="UP000270924">
    <property type="component" value="Unassembled WGS sequence"/>
</dbReference>
<evidence type="ECO:0000259" key="1">
    <source>
        <dbReference type="PROSITE" id="PS50206"/>
    </source>
</evidence>
<feature type="domain" description="Rhodanese" evidence="1">
    <location>
        <begin position="16"/>
        <end position="41"/>
    </location>
</feature>
<dbReference type="AlphaFoldDB" id="A0A3P7E4H5"/>
<dbReference type="InterPro" id="IPR001763">
    <property type="entry name" value="Rhodanese-like_dom"/>
</dbReference>
<dbReference type="CDD" id="cd00158">
    <property type="entry name" value="RHOD"/>
    <property type="match status" value="1"/>
</dbReference>
<dbReference type="SUPFAM" id="SSF52821">
    <property type="entry name" value="Rhodanese/Cell cycle control phosphatase"/>
    <property type="match status" value="1"/>
</dbReference>